<protein>
    <submittedName>
        <fullName evidence="3">Protein phosphatase 1 regulatory subunit 3F-like</fullName>
    </submittedName>
</protein>
<dbReference type="InterPro" id="IPR038175">
    <property type="entry name" value="CBM21_dom_sf"/>
</dbReference>
<dbReference type="Proteomes" id="UP000472274">
    <property type="component" value="Unplaced"/>
</dbReference>
<sequence length="315" mass="34562">MPWGTAKSRSPSIQEVLSQHAMGHGEEPLSQHAMGPGQEVLSQHALGHSEEPLSQHAMGPSQEVLSQHALGHSEEPLSQHAMGPGQEPLSQHAAGARRVLFADALGLPLTRLRRYQPWPPPSPESPPGVLSPAGQPPLAPYLLPAFVLPPAGQGEPERLVRLRRAMVELEEVLAPEPGEPWLLRGTVRVLNVTYRKAVHVRASRDSWRTYRDHPARYVPGGSPDGGLSDRFTFSLPFGPGQQEEQGEEEEEGDEARLDFVIRYQTDEGVYWANNQGKNYSVVMKGRAPPRAPPSTAGQDGAGRQLKSCMRPERMR</sequence>
<dbReference type="Gene3D" id="2.60.40.2440">
    <property type="entry name" value="Carbohydrate binding type-21 domain"/>
    <property type="match status" value="1"/>
</dbReference>
<reference evidence="3" key="1">
    <citation type="submission" date="2025-08" db="UniProtKB">
        <authorList>
            <consortium name="Ensembl"/>
        </authorList>
    </citation>
    <scope>IDENTIFICATION</scope>
</reference>
<dbReference type="GO" id="GO:2001069">
    <property type="term" value="F:glycogen binding"/>
    <property type="evidence" value="ECO:0007669"/>
    <property type="project" value="TreeGrafter"/>
</dbReference>
<keyword evidence="4" id="KW-1185">Reference proteome</keyword>
<evidence type="ECO:0000313" key="4">
    <source>
        <dbReference type="Proteomes" id="UP000472274"/>
    </source>
</evidence>
<dbReference type="InterPro" id="IPR050782">
    <property type="entry name" value="PP1_regulatory_subunit_3"/>
</dbReference>
<dbReference type="InterPro" id="IPR005036">
    <property type="entry name" value="CBM21_dom"/>
</dbReference>
<organism evidence="3 4">
    <name type="scientific">Terrapene triunguis</name>
    <name type="common">Three-toed box turtle</name>
    <dbReference type="NCBI Taxonomy" id="2587831"/>
    <lineage>
        <taxon>Eukaryota</taxon>
        <taxon>Metazoa</taxon>
        <taxon>Chordata</taxon>
        <taxon>Craniata</taxon>
        <taxon>Vertebrata</taxon>
        <taxon>Euteleostomi</taxon>
        <taxon>Archelosauria</taxon>
        <taxon>Testudinata</taxon>
        <taxon>Testudines</taxon>
        <taxon>Cryptodira</taxon>
        <taxon>Durocryptodira</taxon>
        <taxon>Testudinoidea</taxon>
        <taxon>Emydidae</taxon>
        <taxon>Terrapene</taxon>
    </lineage>
</organism>
<proteinExistence type="predicted"/>
<dbReference type="PANTHER" id="PTHR12307:SF40">
    <property type="entry name" value="PROTEIN PHOSPHATASE 1 REGULATORY SUBUNIT 3F"/>
    <property type="match status" value="1"/>
</dbReference>
<reference evidence="3" key="2">
    <citation type="submission" date="2025-09" db="UniProtKB">
        <authorList>
            <consortium name="Ensembl"/>
        </authorList>
    </citation>
    <scope>IDENTIFICATION</scope>
</reference>
<name>A0A674J143_9SAUR</name>
<dbReference type="GO" id="GO:0008157">
    <property type="term" value="F:protein phosphatase 1 binding"/>
    <property type="evidence" value="ECO:0007669"/>
    <property type="project" value="TreeGrafter"/>
</dbReference>
<feature type="compositionally biased region" description="Polar residues" evidence="1">
    <location>
        <begin position="7"/>
        <end position="17"/>
    </location>
</feature>
<feature type="domain" description="CBM21" evidence="2">
    <location>
        <begin position="159"/>
        <end position="282"/>
    </location>
</feature>
<dbReference type="Pfam" id="PF03370">
    <property type="entry name" value="CBM_21"/>
    <property type="match status" value="1"/>
</dbReference>
<evidence type="ECO:0000313" key="3">
    <source>
        <dbReference type="Ensembl" id="ENSTMTP00000013259.1"/>
    </source>
</evidence>
<accession>A0A674J143</accession>
<dbReference type="GO" id="GO:0005979">
    <property type="term" value="P:regulation of glycogen biosynthetic process"/>
    <property type="evidence" value="ECO:0007669"/>
    <property type="project" value="TreeGrafter"/>
</dbReference>
<gene>
    <name evidence="3" type="primary">LOC112123795</name>
</gene>
<feature type="region of interest" description="Disordered" evidence="1">
    <location>
        <begin position="285"/>
        <end position="315"/>
    </location>
</feature>
<dbReference type="Ensembl" id="ENSTMTT00000013712.1">
    <property type="protein sequence ID" value="ENSTMTP00000013259.1"/>
    <property type="gene ID" value="ENSTMTG00000009589.1"/>
</dbReference>
<dbReference type="PROSITE" id="PS51159">
    <property type="entry name" value="CBM21"/>
    <property type="match status" value="1"/>
</dbReference>
<evidence type="ECO:0000256" key="1">
    <source>
        <dbReference type="SAM" id="MobiDB-lite"/>
    </source>
</evidence>
<evidence type="ECO:0000259" key="2">
    <source>
        <dbReference type="PROSITE" id="PS51159"/>
    </source>
</evidence>
<dbReference type="InParanoid" id="A0A674J143"/>
<feature type="region of interest" description="Disordered" evidence="1">
    <location>
        <begin position="1"/>
        <end position="92"/>
    </location>
</feature>
<dbReference type="GeneTree" id="ENSGT00390000013859"/>
<dbReference type="AlphaFoldDB" id="A0A674J143"/>
<dbReference type="PANTHER" id="PTHR12307">
    <property type="entry name" value="PROTEIN PHOSPHATASE 1 REGULATORY SUBUNIT"/>
    <property type="match status" value="1"/>
</dbReference>
<dbReference type="GO" id="GO:0000164">
    <property type="term" value="C:protein phosphatase type 1 complex"/>
    <property type="evidence" value="ECO:0007669"/>
    <property type="project" value="TreeGrafter"/>
</dbReference>